<evidence type="ECO:0000313" key="1">
    <source>
        <dbReference type="EMBL" id="CAK9067309.1"/>
    </source>
</evidence>
<feature type="non-terminal residue" evidence="1">
    <location>
        <position position="376"/>
    </location>
</feature>
<dbReference type="EMBL" id="CAXAMM010030981">
    <property type="protein sequence ID" value="CAK9067309.1"/>
    <property type="molecule type" value="Genomic_DNA"/>
</dbReference>
<gene>
    <name evidence="1" type="ORF">SCF082_LOCUS34093</name>
</gene>
<comment type="caution">
    <text evidence="1">The sequence shown here is derived from an EMBL/GenBank/DDBJ whole genome shotgun (WGS) entry which is preliminary data.</text>
</comment>
<protein>
    <submittedName>
        <fullName evidence="1">Uncharacterized protein</fullName>
    </submittedName>
</protein>
<name>A0ABP0NWX2_9DINO</name>
<dbReference type="Proteomes" id="UP001642464">
    <property type="component" value="Unassembled WGS sequence"/>
</dbReference>
<organism evidence="1 2">
    <name type="scientific">Durusdinium trenchii</name>
    <dbReference type="NCBI Taxonomy" id="1381693"/>
    <lineage>
        <taxon>Eukaryota</taxon>
        <taxon>Sar</taxon>
        <taxon>Alveolata</taxon>
        <taxon>Dinophyceae</taxon>
        <taxon>Suessiales</taxon>
        <taxon>Symbiodiniaceae</taxon>
        <taxon>Durusdinium</taxon>
    </lineage>
</organism>
<accession>A0ABP0NWX2</accession>
<sequence>MATYFKAGLKLNDAISKARQGDIKCRDSLPAIALYVQRFAGGPQFPLIHFLSTFSRSINSTLLLGKEFMSYLAHLDFKHPTNLFPMIRLAAWACQLTTTRHEDGFARLLTRSDLDRLKSKDLEEQVVEAEAMLADAWKTANSWLSSQASETRDNAEAHTFKSFGRMAVRAMLFLLNKQKFSRETKQWEGLPEILQSFTEDLAEYGSTSTPSHVPEKPLQITDALNADAKTMALLQNAHMEIGKMYCYPKEHGQKPFQLTKVNDDNVTMAHSALFQSPEEIHVVFADLKKWKVTKSQMPLLCPEETARLSLPEQHSTCQEELTRLSVANALHACYQCHALAPKQVAFALYPMALYTQQSFKKKQLKLVPLGTVTKAK</sequence>
<proteinExistence type="predicted"/>
<evidence type="ECO:0000313" key="2">
    <source>
        <dbReference type="Proteomes" id="UP001642464"/>
    </source>
</evidence>
<reference evidence="1 2" key="1">
    <citation type="submission" date="2024-02" db="EMBL/GenBank/DDBJ databases">
        <authorList>
            <person name="Chen Y."/>
            <person name="Shah S."/>
            <person name="Dougan E. K."/>
            <person name="Thang M."/>
            <person name="Chan C."/>
        </authorList>
    </citation>
    <scope>NUCLEOTIDE SEQUENCE [LARGE SCALE GENOMIC DNA]</scope>
</reference>
<keyword evidence="2" id="KW-1185">Reference proteome</keyword>